<evidence type="ECO:0000256" key="1">
    <source>
        <dbReference type="SAM" id="MobiDB-lite"/>
    </source>
</evidence>
<protein>
    <submittedName>
        <fullName evidence="2">Uncharacterized protein</fullName>
    </submittedName>
</protein>
<dbReference type="OrthoDB" id="10398332at2759"/>
<organism evidence="2 3">
    <name type="scientific">Adineta ricciae</name>
    <name type="common">Rotifer</name>
    <dbReference type="NCBI Taxonomy" id="249248"/>
    <lineage>
        <taxon>Eukaryota</taxon>
        <taxon>Metazoa</taxon>
        <taxon>Spiralia</taxon>
        <taxon>Gnathifera</taxon>
        <taxon>Rotifera</taxon>
        <taxon>Eurotatoria</taxon>
        <taxon>Bdelloidea</taxon>
        <taxon>Adinetida</taxon>
        <taxon>Adinetidae</taxon>
        <taxon>Adineta</taxon>
    </lineage>
</organism>
<dbReference type="Proteomes" id="UP000663852">
    <property type="component" value="Unassembled WGS sequence"/>
</dbReference>
<dbReference type="AlphaFoldDB" id="A0A814TW34"/>
<evidence type="ECO:0000313" key="3">
    <source>
        <dbReference type="Proteomes" id="UP000663852"/>
    </source>
</evidence>
<feature type="region of interest" description="Disordered" evidence="1">
    <location>
        <begin position="58"/>
        <end position="83"/>
    </location>
</feature>
<reference evidence="2" key="1">
    <citation type="submission" date="2021-02" db="EMBL/GenBank/DDBJ databases">
        <authorList>
            <person name="Nowell W R."/>
        </authorList>
    </citation>
    <scope>NUCLEOTIDE SEQUENCE</scope>
</reference>
<evidence type="ECO:0000313" key="2">
    <source>
        <dbReference type="EMBL" id="CAF1163521.1"/>
    </source>
</evidence>
<name>A0A814TW34_ADIRI</name>
<feature type="compositionally biased region" description="Polar residues" evidence="1">
    <location>
        <begin position="58"/>
        <end position="78"/>
    </location>
</feature>
<gene>
    <name evidence="2" type="ORF">EDS130_LOCUS23275</name>
</gene>
<proteinExistence type="predicted"/>
<accession>A0A814TW34</accession>
<dbReference type="EMBL" id="CAJNOJ010000126">
    <property type="protein sequence ID" value="CAF1163521.1"/>
    <property type="molecule type" value="Genomic_DNA"/>
</dbReference>
<comment type="caution">
    <text evidence="2">The sequence shown here is derived from an EMBL/GenBank/DDBJ whole genome shotgun (WGS) entry which is preliminary data.</text>
</comment>
<sequence>MYTIMSIDDDLDELSSKLGKLFSAHPYCNEKNFIKERLDDLTEFGGRHPSSADLFRTITPSSRDSGIPIRSTSTSSCASPVIETRERSPERIFGYFLRPSTKSTRPMSCTYDSTIYRHRQPSPRRNVHWNEQSLNSSKDDLDQMHSHVEKTGRHVILNASLPFYSRLNIRVRTRREDNNENDHVTATAKIERIDPHHDQEHLNSLRDARFNHYSTLSLNTNQHMDSSIQCNRLPPHRQISLPIALPINQQLLLYIRNGEVYARC</sequence>